<evidence type="ECO:0000313" key="1">
    <source>
        <dbReference type="EMBL" id="DAE02714.1"/>
    </source>
</evidence>
<reference evidence="1" key="1">
    <citation type="journal article" date="2021" name="Proc. Natl. Acad. Sci. U.S.A.">
        <title>A Catalog of Tens of Thousands of Viruses from Human Metagenomes Reveals Hidden Associations with Chronic Diseases.</title>
        <authorList>
            <person name="Tisza M.J."/>
            <person name="Buck C.B."/>
        </authorList>
    </citation>
    <scope>NUCLEOTIDE SEQUENCE</scope>
    <source>
        <strain evidence="1">CtGiO6</strain>
    </source>
</reference>
<name>A0A8S5P6T9_9CAUD</name>
<protein>
    <submittedName>
        <fullName evidence="1">Uncharacterized protein</fullName>
    </submittedName>
</protein>
<accession>A0A8S5P6T9</accession>
<organism evidence="1">
    <name type="scientific">Siphoviridae sp. ctGiO6</name>
    <dbReference type="NCBI Taxonomy" id="2825415"/>
    <lineage>
        <taxon>Viruses</taxon>
        <taxon>Duplodnaviria</taxon>
        <taxon>Heunggongvirae</taxon>
        <taxon>Uroviricota</taxon>
        <taxon>Caudoviricetes</taxon>
    </lineage>
</organism>
<proteinExistence type="predicted"/>
<dbReference type="EMBL" id="BK015350">
    <property type="protein sequence ID" value="DAE02714.1"/>
    <property type="molecule type" value="Genomic_DNA"/>
</dbReference>
<sequence>MAREGIYVGNKEVTHRYIGTRLVWVKIRLLFSGDVSINYDSHNKQITLNKDFSQKNIRNVEINGKEISFSKIENKQGKTYITFTESLEEFERKTGFNRYRSFYGSIPIKIYGG</sequence>